<feature type="domain" description="OLD protein-like TOPRIM" evidence="3">
    <location>
        <begin position="395"/>
        <end position="458"/>
    </location>
</feature>
<evidence type="ECO:0000313" key="4">
    <source>
        <dbReference type="EMBL" id="MCC3272252.1"/>
    </source>
</evidence>
<dbReference type="Proteomes" id="UP000829758">
    <property type="component" value="Chromosome"/>
</dbReference>
<feature type="region of interest" description="Disordered" evidence="1">
    <location>
        <begin position="566"/>
        <end position="607"/>
    </location>
</feature>
<dbReference type="PANTHER" id="PTHR43581:SF4">
    <property type="entry name" value="ATP_GTP PHOSPHATASE"/>
    <property type="match status" value="1"/>
</dbReference>
<dbReference type="InterPro" id="IPR027417">
    <property type="entry name" value="P-loop_NTPase"/>
</dbReference>
<evidence type="ECO:0000259" key="3">
    <source>
        <dbReference type="Pfam" id="PF20469"/>
    </source>
</evidence>
<dbReference type="RefSeq" id="WP_227928505.1">
    <property type="nucleotide sequence ID" value="NZ_CP094984.1"/>
</dbReference>
<dbReference type="Pfam" id="PF13175">
    <property type="entry name" value="AAA_15"/>
    <property type="match status" value="2"/>
</dbReference>
<name>A0A9X1M7E3_9MICC</name>
<accession>A0A9X1M7E3</accession>
<evidence type="ECO:0000256" key="1">
    <source>
        <dbReference type="SAM" id="MobiDB-lite"/>
    </source>
</evidence>
<feature type="domain" description="Endonuclease GajA/Old nuclease/RecF-like AAA" evidence="2">
    <location>
        <begin position="149"/>
        <end position="335"/>
    </location>
</feature>
<dbReference type="SUPFAM" id="SSF110455">
    <property type="entry name" value="Toprim domain"/>
    <property type="match status" value="1"/>
</dbReference>
<evidence type="ECO:0000313" key="5">
    <source>
        <dbReference type="EMBL" id="UON93734.1"/>
    </source>
</evidence>
<dbReference type="InterPro" id="IPR041685">
    <property type="entry name" value="AAA_GajA/Old/RecF-like"/>
</dbReference>
<feature type="domain" description="Endonuclease GajA/Old nuclease/RecF-like AAA" evidence="2">
    <location>
        <begin position="5"/>
        <end position="68"/>
    </location>
</feature>
<feature type="compositionally biased region" description="Polar residues" evidence="1">
    <location>
        <begin position="598"/>
        <end position="607"/>
    </location>
</feature>
<reference evidence="4" key="1">
    <citation type="submission" date="2021-10" db="EMBL/GenBank/DDBJ databases">
        <title>Novel species in genus Arthrobacter.</title>
        <authorList>
            <person name="Liu Y."/>
        </authorList>
    </citation>
    <scope>NUCLEOTIDE SEQUENCE</scope>
    <source>
        <strain evidence="6">zg-Y462</strain>
        <strain evidence="4">Zg-Y462</strain>
    </source>
</reference>
<dbReference type="InterPro" id="IPR034139">
    <property type="entry name" value="TOPRIM_OLD"/>
</dbReference>
<protein>
    <submittedName>
        <fullName evidence="4">AAA family ATPase</fullName>
    </submittedName>
</protein>
<gene>
    <name evidence="4" type="ORF">LJ755_05840</name>
    <name evidence="5" type="ORF">MUK71_15075</name>
</gene>
<organism evidence="4 7">
    <name type="scientific">Arthrobacter zhangbolii</name>
    <dbReference type="NCBI Taxonomy" id="2886936"/>
    <lineage>
        <taxon>Bacteria</taxon>
        <taxon>Bacillati</taxon>
        <taxon>Actinomycetota</taxon>
        <taxon>Actinomycetes</taxon>
        <taxon>Micrococcales</taxon>
        <taxon>Micrococcaceae</taxon>
        <taxon>Arthrobacter</taxon>
    </lineage>
</organism>
<dbReference type="PANTHER" id="PTHR43581">
    <property type="entry name" value="ATP/GTP PHOSPHATASE"/>
    <property type="match status" value="1"/>
</dbReference>
<dbReference type="Gene3D" id="3.40.1360.10">
    <property type="match status" value="1"/>
</dbReference>
<dbReference type="SUPFAM" id="SSF52540">
    <property type="entry name" value="P-loop containing nucleoside triphosphate hydrolases"/>
    <property type="match status" value="1"/>
</dbReference>
<evidence type="ECO:0000259" key="2">
    <source>
        <dbReference type="Pfam" id="PF13175"/>
    </source>
</evidence>
<dbReference type="Pfam" id="PF20469">
    <property type="entry name" value="OLD-like_TOPRIM"/>
    <property type="match status" value="1"/>
</dbReference>
<evidence type="ECO:0000313" key="6">
    <source>
        <dbReference type="Proteomes" id="UP000829758"/>
    </source>
</evidence>
<dbReference type="AlphaFoldDB" id="A0A9X1M7E3"/>
<sequence>MWKLKLVRLEIRSFRSFVGAFDVPLVSGMNSFVGPNNCGKSNLVRALKLALDPSYEFNPDNDVPGQLRYAYPHIMLTFKIKPRTSPEKTLIRYLTEYEESVVGLGKPTYAANGEIRLVVKYRGSRTTGLIRQEYFAAKGVGGRRGDPKLNEQALKKFRQLVRFVSVESGQSIEALLVGQFREILHSVLREELGTAYSDSEKARTVYEEHLQQSLLAPMRDKILQLSKRLFPEVTEVGLIPAVTSLEDTLSNIGIRLTDSVETDLASKGTGVAGGVLIALLRYLSDASKQSIIFALEEPEAFLHPAAQHSLRDDLEGLAERDDVTLLVTSHSPYIVSRSPAAQVVALEKTVKDGVSKLVGTAQGNEEHASLLSGLFVDSVIPELLDRYASVPSRSRVILVVEGETDKQFIELAIKALGRSKDLAGLTIIPCKGAYSVAAQSVLLRAEATQEIVALFDSDEEGRAGRNLMTGRFGFDKRSVLEYLTYVGQQDAESEWMFPAALMQHFVEQQGEEIVLKSKAKHGGEYRYDFTPRGKYEFPLWLESHAKATDYGRWEPLLDDLVSRVQNTSTGPLAGQSRQPRTETSHQVSRTQRRRTANKTKGGSPTVA</sequence>
<dbReference type="EMBL" id="CP094984">
    <property type="protein sequence ID" value="UON93734.1"/>
    <property type="molecule type" value="Genomic_DNA"/>
</dbReference>
<dbReference type="Gene3D" id="3.40.50.300">
    <property type="entry name" value="P-loop containing nucleotide triphosphate hydrolases"/>
    <property type="match status" value="1"/>
</dbReference>
<keyword evidence="6" id="KW-1185">Reference proteome</keyword>
<dbReference type="Proteomes" id="UP001155145">
    <property type="component" value="Unassembled WGS sequence"/>
</dbReference>
<dbReference type="InterPro" id="IPR051396">
    <property type="entry name" value="Bact_Antivir_Def_Nuclease"/>
</dbReference>
<dbReference type="EMBL" id="JAJFZT010000003">
    <property type="protein sequence ID" value="MCC3272252.1"/>
    <property type="molecule type" value="Genomic_DNA"/>
</dbReference>
<proteinExistence type="predicted"/>
<evidence type="ECO:0000313" key="7">
    <source>
        <dbReference type="Proteomes" id="UP001155145"/>
    </source>
</evidence>
<feature type="compositionally biased region" description="Polar residues" evidence="1">
    <location>
        <begin position="566"/>
        <end position="578"/>
    </location>
</feature>